<evidence type="ECO:0000313" key="7">
    <source>
        <dbReference type="EMBL" id="EAS05648.2"/>
    </source>
</evidence>
<feature type="transmembrane region" description="Helical" evidence="6">
    <location>
        <begin position="283"/>
        <end position="302"/>
    </location>
</feature>
<keyword evidence="4 6" id="KW-0472">Membrane</keyword>
<dbReference type="OMA" id="PPQWREH"/>
<evidence type="ECO:0000256" key="2">
    <source>
        <dbReference type="ARBA" id="ARBA00022692"/>
    </source>
</evidence>
<dbReference type="EMBL" id="GG662338">
    <property type="protein sequence ID" value="EAS05648.2"/>
    <property type="molecule type" value="Genomic_DNA"/>
</dbReference>
<dbReference type="Proteomes" id="UP000009168">
    <property type="component" value="Unassembled WGS sequence"/>
</dbReference>
<keyword evidence="3 6" id="KW-1133">Transmembrane helix</keyword>
<dbReference type="PROSITE" id="PS51257">
    <property type="entry name" value="PROKAR_LIPOPROTEIN"/>
    <property type="match status" value="1"/>
</dbReference>
<gene>
    <name evidence="7" type="ORF">TTHERM_00713420</name>
</gene>
<dbReference type="eggNOG" id="ENOG502QWNB">
    <property type="taxonomic scope" value="Eukaryota"/>
</dbReference>
<organism evidence="7 8">
    <name type="scientific">Tetrahymena thermophila (strain SB210)</name>
    <dbReference type="NCBI Taxonomy" id="312017"/>
    <lineage>
        <taxon>Eukaryota</taxon>
        <taxon>Sar</taxon>
        <taxon>Alveolata</taxon>
        <taxon>Ciliophora</taxon>
        <taxon>Intramacronucleata</taxon>
        <taxon>Oligohymenophorea</taxon>
        <taxon>Hymenostomatida</taxon>
        <taxon>Tetrahymenina</taxon>
        <taxon>Tetrahymenidae</taxon>
        <taxon>Tetrahymena</taxon>
    </lineage>
</organism>
<feature type="transmembrane region" description="Helical" evidence="6">
    <location>
        <begin position="464"/>
        <end position="486"/>
    </location>
</feature>
<proteinExistence type="predicted"/>
<dbReference type="GeneID" id="7837473"/>
<evidence type="ECO:0000256" key="3">
    <source>
        <dbReference type="ARBA" id="ARBA00022989"/>
    </source>
</evidence>
<dbReference type="Pfam" id="PF01925">
    <property type="entry name" value="TauE"/>
    <property type="match status" value="2"/>
</dbReference>
<feature type="transmembrane region" description="Helical" evidence="6">
    <location>
        <begin position="116"/>
        <end position="139"/>
    </location>
</feature>
<dbReference type="PANTHER" id="PTHR14255">
    <property type="entry name" value="CEREBLON"/>
    <property type="match status" value="1"/>
</dbReference>
<dbReference type="PANTHER" id="PTHR14255:SF3">
    <property type="entry name" value="SULFITE EXPORTER TAUE_SAFE FAMILY PROTEIN 5-RELATED"/>
    <property type="match status" value="1"/>
</dbReference>
<evidence type="ECO:0000256" key="5">
    <source>
        <dbReference type="SAM" id="MobiDB-lite"/>
    </source>
</evidence>
<dbReference type="InParanoid" id="Q24CW0"/>
<protein>
    <submittedName>
        <fullName evidence="7">Sulfite exporter TauE/SafE</fullName>
    </submittedName>
</protein>
<evidence type="ECO:0000256" key="1">
    <source>
        <dbReference type="ARBA" id="ARBA00004141"/>
    </source>
</evidence>
<dbReference type="OrthoDB" id="434519at2759"/>
<dbReference type="RefSeq" id="XP_001025893.2">
    <property type="nucleotide sequence ID" value="XM_001025893.2"/>
</dbReference>
<accession>Q24CW0</accession>
<dbReference type="STRING" id="312017.Q24CW0"/>
<evidence type="ECO:0000256" key="4">
    <source>
        <dbReference type="ARBA" id="ARBA00023136"/>
    </source>
</evidence>
<feature type="transmembrane region" description="Helical" evidence="6">
    <location>
        <begin position="411"/>
        <end position="430"/>
    </location>
</feature>
<feature type="transmembrane region" description="Helical" evidence="6">
    <location>
        <begin position="87"/>
        <end position="104"/>
    </location>
</feature>
<sequence length="505" mass="57331">MDKLNIFSFQSSIGCQNNSDCGFLNICNEDKLCVHQDLTFGVVEIISYVLISIIVGLANVGGLGGGIVKVPILVILLNFSVKEATFLSYPILLGGVLSNAILLISQRHPRKDKPIIDFDLVLILVPTVLLGTVVGILMNVIISEIILTSVFMLFMCLVCVYLFMKARDIQQKQQEDKEEQDSSIQDNNEQNQNKLSKSTIQLVKQNSYLSEVDQKKIEQIDENCQKELGIQYYQVVSEDSQEQNSEEDSKGVSNKEKQKNKIENQLLAEFLEQEKKMLPLDKLFYLVLIFLVFTFIGISKGGKGFQSIFGIQKCDNLYYLLTALQLISSIIFMFFIYLQQKRLHEYKISINYQFDREDFYFSNYNFFILSLSGLAAGSITGMLGMGSGLIILPVLLSLGCHTRVCSSTSGFMYLFIGGTSIIYVLTEGILSYKMILFYAFLALIGGLLFSNILYYYVNKYNLQSIIIWIIFFITVLNLISMPYYIYVKSTQYGWDSLTKNQSFCD</sequence>
<dbReference type="KEGG" id="tet:TTHERM_00713420"/>
<reference evidence="8" key="1">
    <citation type="journal article" date="2006" name="PLoS Biol.">
        <title>Macronuclear genome sequence of the ciliate Tetrahymena thermophila, a model eukaryote.</title>
        <authorList>
            <person name="Eisen J.A."/>
            <person name="Coyne R.S."/>
            <person name="Wu M."/>
            <person name="Wu D."/>
            <person name="Thiagarajan M."/>
            <person name="Wortman J.R."/>
            <person name="Badger J.H."/>
            <person name="Ren Q."/>
            <person name="Amedeo P."/>
            <person name="Jones K.M."/>
            <person name="Tallon L.J."/>
            <person name="Delcher A.L."/>
            <person name="Salzberg S.L."/>
            <person name="Silva J.C."/>
            <person name="Haas B.J."/>
            <person name="Majoros W.H."/>
            <person name="Farzad M."/>
            <person name="Carlton J.M."/>
            <person name="Smith R.K. Jr."/>
            <person name="Garg J."/>
            <person name="Pearlman R.E."/>
            <person name="Karrer K.M."/>
            <person name="Sun L."/>
            <person name="Manning G."/>
            <person name="Elde N.C."/>
            <person name="Turkewitz A.P."/>
            <person name="Asai D.J."/>
            <person name="Wilkes D.E."/>
            <person name="Wang Y."/>
            <person name="Cai H."/>
            <person name="Collins K."/>
            <person name="Stewart B.A."/>
            <person name="Lee S.R."/>
            <person name="Wilamowska K."/>
            <person name="Weinberg Z."/>
            <person name="Ruzzo W.L."/>
            <person name="Wloga D."/>
            <person name="Gaertig J."/>
            <person name="Frankel J."/>
            <person name="Tsao C.-C."/>
            <person name="Gorovsky M.A."/>
            <person name="Keeling P.J."/>
            <person name="Waller R.F."/>
            <person name="Patron N.J."/>
            <person name="Cherry J.M."/>
            <person name="Stover N.A."/>
            <person name="Krieger C.J."/>
            <person name="del Toro C."/>
            <person name="Ryder H.F."/>
            <person name="Williamson S.C."/>
            <person name="Barbeau R.A."/>
            <person name="Hamilton E.P."/>
            <person name="Orias E."/>
        </authorList>
    </citation>
    <scope>NUCLEOTIDE SEQUENCE [LARGE SCALE GENOMIC DNA]</scope>
    <source>
        <strain evidence="8">SB210</strain>
    </source>
</reference>
<feature type="transmembrane region" description="Helical" evidence="6">
    <location>
        <begin position="359"/>
        <end position="376"/>
    </location>
</feature>
<feature type="region of interest" description="Disordered" evidence="5">
    <location>
        <begin position="174"/>
        <end position="194"/>
    </location>
</feature>
<comment type="subcellular location">
    <subcellularLocation>
        <location evidence="1">Membrane</location>
        <topology evidence="1">Multi-pass membrane protein</topology>
    </subcellularLocation>
</comment>
<keyword evidence="8" id="KW-1185">Reference proteome</keyword>
<dbReference type="HOGENOM" id="CLU_540258_0_0_1"/>
<feature type="transmembrane region" description="Helical" evidence="6">
    <location>
        <begin position="382"/>
        <end position="399"/>
    </location>
</feature>
<dbReference type="AlphaFoldDB" id="Q24CW0"/>
<feature type="transmembrane region" description="Helical" evidence="6">
    <location>
        <begin position="317"/>
        <end position="338"/>
    </location>
</feature>
<dbReference type="GO" id="GO:0016567">
    <property type="term" value="P:protein ubiquitination"/>
    <property type="evidence" value="ECO:0007669"/>
    <property type="project" value="TreeGrafter"/>
</dbReference>
<keyword evidence="2 6" id="KW-0812">Transmembrane</keyword>
<dbReference type="GO" id="GO:0031464">
    <property type="term" value="C:Cul4A-RING E3 ubiquitin ligase complex"/>
    <property type="evidence" value="ECO:0007669"/>
    <property type="project" value="TreeGrafter"/>
</dbReference>
<feature type="transmembrane region" description="Helical" evidence="6">
    <location>
        <begin position="145"/>
        <end position="164"/>
    </location>
</feature>
<dbReference type="GO" id="GO:0016020">
    <property type="term" value="C:membrane"/>
    <property type="evidence" value="ECO:0007669"/>
    <property type="project" value="UniProtKB-SubCell"/>
</dbReference>
<evidence type="ECO:0000313" key="8">
    <source>
        <dbReference type="Proteomes" id="UP000009168"/>
    </source>
</evidence>
<feature type="transmembrane region" description="Helical" evidence="6">
    <location>
        <begin position="436"/>
        <end position="457"/>
    </location>
</feature>
<name>Q24CW0_TETTS</name>
<dbReference type="InterPro" id="IPR002781">
    <property type="entry name" value="TM_pro_TauE-like"/>
</dbReference>
<evidence type="ECO:0000256" key="6">
    <source>
        <dbReference type="SAM" id="Phobius"/>
    </source>
</evidence>
<feature type="transmembrane region" description="Helical" evidence="6">
    <location>
        <begin position="45"/>
        <end position="67"/>
    </location>
</feature>